<feature type="compositionally biased region" description="Polar residues" evidence="1">
    <location>
        <begin position="39"/>
        <end position="57"/>
    </location>
</feature>
<evidence type="ECO:0000313" key="3">
    <source>
        <dbReference type="Proteomes" id="UP000075321"/>
    </source>
</evidence>
<dbReference type="Proteomes" id="UP000075321">
    <property type="component" value="Unassembled WGS sequence"/>
</dbReference>
<evidence type="ECO:0000313" key="2">
    <source>
        <dbReference type="EMBL" id="KYH25301.1"/>
    </source>
</evidence>
<protein>
    <submittedName>
        <fullName evidence="2">Uncharacterized protein</fullName>
    </submittedName>
</protein>
<dbReference type="Pfam" id="PF24332">
    <property type="entry name" value="DUF7500"/>
    <property type="match status" value="2"/>
</dbReference>
<organism evidence="2 3">
    <name type="scientific">Halalkalicoccus paucihalophilus</name>
    <dbReference type="NCBI Taxonomy" id="1008153"/>
    <lineage>
        <taxon>Archaea</taxon>
        <taxon>Methanobacteriati</taxon>
        <taxon>Methanobacteriota</taxon>
        <taxon>Stenosarchaea group</taxon>
        <taxon>Halobacteria</taxon>
        <taxon>Halobacteriales</taxon>
        <taxon>Halococcaceae</taxon>
        <taxon>Halalkalicoccus</taxon>
    </lineage>
</organism>
<sequence length="114" mass="12498">MPGEQPDPQDEGVLSPSDLDITNSEYAAEIESGRYVVSTDASPPETQSRRSAGTDNDPSPDPTAASYDIDIEARIDGHVSNYRIQSNDVVVVFSDLLRWYATRVDDDLDPARVL</sequence>
<feature type="region of interest" description="Disordered" evidence="1">
    <location>
        <begin position="1"/>
        <end position="20"/>
    </location>
</feature>
<gene>
    <name evidence="2" type="ORF">HAPAU_19710</name>
</gene>
<dbReference type="AlphaFoldDB" id="A0A151AC78"/>
<proteinExistence type="predicted"/>
<dbReference type="PATRIC" id="fig|1008153.3.peg.2004"/>
<evidence type="ECO:0000256" key="1">
    <source>
        <dbReference type="SAM" id="MobiDB-lite"/>
    </source>
</evidence>
<name>A0A151AC78_9EURY</name>
<accession>A0A151AC78</accession>
<reference evidence="2 3" key="1">
    <citation type="submission" date="2016-02" db="EMBL/GenBank/DDBJ databases">
        <title>Genome sequence of Halalkalicoccus paucihalophilus DSM 24557.</title>
        <authorList>
            <person name="Poehlein A."/>
            <person name="Daniel R."/>
        </authorList>
    </citation>
    <scope>NUCLEOTIDE SEQUENCE [LARGE SCALE GENOMIC DNA]</scope>
    <source>
        <strain evidence="2 3">DSM 24557</strain>
    </source>
</reference>
<dbReference type="EMBL" id="LTAZ01000005">
    <property type="protein sequence ID" value="KYH25301.1"/>
    <property type="molecule type" value="Genomic_DNA"/>
</dbReference>
<feature type="region of interest" description="Disordered" evidence="1">
    <location>
        <begin position="32"/>
        <end position="65"/>
    </location>
</feature>
<keyword evidence="3" id="KW-1185">Reference proteome</keyword>
<dbReference type="RefSeq" id="WP_245634067.1">
    <property type="nucleotide sequence ID" value="NZ_LTAZ01000005.1"/>
</dbReference>
<dbReference type="InterPro" id="IPR055923">
    <property type="entry name" value="DUF7500"/>
</dbReference>
<comment type="caution">
    <text evidence="2">The sequence shown here is derived from an EMBL/GenBank/DDBJ whole genome shotgun (WGS) entry which is preliminary data.</text>
</comment>